<organism evidence="1 2">
    <name type="scientific">Candidatus Accumulibacter cognatus</name>
    <dbReference type="NCBI Taxonomy" id="2954383"/>
    <lineage>
        <taxon>Bacteria</taxon>
        <taxon>Pseudomonadati</taxon>
        <taxon>Pseudomonadota</taxon>
        <taxon>Betaproteobacteria</taxon>
        <taxon>Candidatus Accumulibacter</taxon>
    </lineage>
</organism>
<dbReference type="AlphaFoldDB" id="A0A080MDL6"/>
<dbReference type="Proteomes" id="UP000021315">
    <property type="component" value="Unassembled WGS sequence"/>
</dbReference>
<dbReference type="RefSeq" id="WP_034928753.1">
    <property type="nucleotide sequence ID" value="NZ_JDST02000096.1"/>
</dbReference>
<protein>
    <submittedName>
        <fullName evidence="1">Uncharacterized protein</fullName>
    </submittedName>
</protein>
<dbReference type="STRING" id="1453999.AW06_003691"/>
<proteinExistence type="predicted"/>
<dbReference type="EMBL" id="JDST02000096">
    <property type="protein sequence ID" value="KFB75319.1"/>
    <property type="molecule type" value="Genomic_DNA"/>
</dbReference>
<comment type="caution">
    <text evidence="1">The sequence shown here is derived from an EMBL/GenBank/DDBJ whole genome shotgun (WGS) entry which is preliminary data.</text>
</comment>
<accession>A0A080MDL6</accession>
<evidence type="ECO:0000313" key="2">
    <source>
        <dbReference type="Proteomes" id="UP000021315"/>
    </source>
</evidence>
<name>A0A080MDL6_9PROT</name>
<keyword evidence="2" id="KW-1185">Reference proteome</keyword>
<sequence>MTIASVRIYFHAVTEARTRSLSSSHWGFAEWFSRRLRPIREQLRGPEAKGVDIMNLMLYEDPEHAWQPNQWHQRDNSFEFDFVCDLRPLEKSPAIENIQKLMHFYAEVSATAPWPQARAVAAALRQPLSDVDRITLLPYLQWPRGEMVSEAKARRVAANAA</sequence>
<evidence type="ECO:0000313" key="1">
    <source>
        <dbReference type="EMBL" id="KFB75319.1"/>
    </source>
</evidence>
<reference evidence="1" key="1">
    <citation type="submission" date="2014-02" db="EMBL/GenBank/DDBJ databases">
        <title>Expanding our view of genomic diversity in Candidatus Accumulibacter clades.</title>
        <authorList>
            <person name="Skennerton C.T."/>
            <person name="Barr J.J."/>
            <person name="Slater F.R."/>
            <person name="Bond P.L."/>
            <person name="Tyson G.W."/>
        </authorList>
    </citation>
    <scope>NUCLEOTIDE SEQUENCE [LARGE SCALE GENOMIC DNA]</scope>
</reference>
<gene>
    <name evidence="1" type="ORF">AW06_003691</name>
</gene>